<dbReference type="InterPro" id="IPR001394">
    <property type="entry name" value="Peptidase_C19_UCH"/>
</dbReference>
<name>A0A5J4X4R2_9EUKA</name>
<organism evidence="3 4">
    <name type="scientific">Streblomastix strix</name>
    <dbReference type="NCBI Taxonomy" id="222440"/>
    <lineage>
        <taxon>Eukaryota</taxon>
        <taxon>Metamonada</taxon>
        <taxon>Preaxostyla</taxon>
        <taxon>Oxymonadida</taxon>
        <taxon>Streblomastigidae</taxon>
        <taxon>Streblomastix</taxon>
    </lineage>
</organism>
<dbReference type="Pfam" id="PF00443">
    <property type="entry name" value="UCH"/>
    <property type="match status" value="1"/>
</dbReference>
<feature type="region of interest" description="Disordered" evidence="1">
    <location>
        <begin position="4322"/>
        <end position="4382"/>
    </location>
</feature>
<feature type="compositionally biased region" description="Polar residues" evidence="1">
    <location>
        <begin position="2841"/>
        <end position="2864"/>
    </location>
</feature>
<feature type="region of interest" description="Disordered" evidence="1">
    <location>
        <begin position="1360"/>
        <end position="1379"/>
    </location>
</feature>
<feature type="compositionally biased region" description="Basic and acidic residues" evidence="1">
    <location>
        <begin position="3285"/>
        <end position="3299"/>
    </location>
</feature>
<feature type="compositionally biased region" description="Basic and acidic residues" evidence="1">
    <location>
        <begin position="721"/>
        <end position="818"/>
    </location>
</feature>
<feature type="compositionally biased region" description="Low complexity" evidence="1">
    <location>
        <begin position="2897"/>
        <end position="2921"/>
    </location>
</feature>
<evidence type="ECO:0000259" key="2">
    <source>
        <dbReference type="PROSITE" id="PS50235"/>
    </source>
</evidence>
<feature type="compositionally biased region" description="Polar residues" evidence="1">
    <location>
        <begin position="3265"/>
        <end position="3276"/>
    </location>
</feature>
<feature type="region of interest" description="Disordered" evidence="1">
    <location>
        <begin position="1301"/>
        <end position="1347"/>
    </location>
</feature>
<gene>
    <name evidence="3" type="ORF">EZS28_002251</name>
</gene>
<feature type="compositionally biased region" description="Polar residues" evidence="1">
    <location>
        <begin position="3927"/>
        <end position="3943"/>
    </location>
</feature>
<feature type="compositionally biased region" description="Polar residues" evidence="1">
    <location>
        <begin position="1837"/>
        <end position="1859"/>
    </location>
</feature>
<feature type="compositionally biased region" description="Low complexity" evidence="1">
    <location>
        <begin position="4352"/>
        <end position="4367"/>
    </location>
</feature>
<proteinExistence type="predicted"/>
<feature type="compositionally biased region" description="Basic and acidic residues" evidence="1">
    <location>
        <begin position="2001"/>
        <end position="2015"/>
    </location>
</feature>
<accession>A0A5J4X4R2</accession>
<feature type="region of interest" description="Disordered" evidence="1">
    <location>
        <begin position="4599"/>
        <end position="4623"/>
    </location>
</feature>
<feature type="domain" description="USP" evidence="2">
    <location>
        <begin position="2903"/>
        <end position="3531"/>
    </location>
</feature>
<feature type="compositionally biased region" description="Low complexity" evidence="1">
    <location>
        <begin position="1809"/>
        <end position="1824"/>
    </location>
</feature>
<feature type="compositionally biased region" description="Polar residues" evidence="1">
    <location>
        <begin position="3084"/>
        <end position="3094"/>
    </location>
</feature>
<feature type="compositionally biased region" description="Polar residues" evidence="1">
    <location>
        <begin position="3178"/>
        <end position="3211"/>
    </location>
</feature>
<feature type="region of interest" description="Disordered" evidence="1">
    <location>
        <begin position="1471"/>
        <end position="1506"/>
    </location>
</feature>
<feature type="compositionally biased region" description="Low complexity" evidence="1">
    <location>
        <begin position="1012"/>
        <end position="1104"/>
    </location>
</feature>
<feature type="compositionally biased region" description="Polar residues" evidence="1">
    <location>
        <begin position="3107"/>
        <end position="3116"/>
    </location>
</feature>
<dbReference type="OrthoDB" id="47475at2759"/>
<feature type="compositionally biased region" description="Low complexity" evidence="1">
    <location>
        <begin position="2402"/>
        <end position="2424"/>
    </location>
</feature>
<feature type="compositionally biased region" description="Polar residues" evidence="1">
    <location>
        <begin position="4368"/>
        <end position="4382"/>
    </location>
</feature>
<feature type="region of interest" description="Disordered" evidence="1">
    <location>
        <begin position="4084"/>
        <end position="4196"/>
    </location>
</feature>
<dbReference type="PROSITE" id="PS50235">
    <property type="entry name" value="USP_3"/>
    <property type="match status" value="1"/>
</dbReference>
<dbReference type="Gene3D" id="3.90.70.10">
    <property type="entry name" value="Cysteine proteinases"/>
    <property type="match status" value="2"/>
</dbReference>
<feature type="region of interest" description="Disordered" evidence="1">
    <location>
        <begin position="999"/>
        <end position="1119"/>
    </location>
</feature>
<feature type="region of interest" description="Disordered" evidence="1">
    <location>
        <begin position="1805"/>
        <end position="1880"/>
    </location>
</feature>
<feature type="region of interest" description="Disordered" evidence="1">
    <location>
        <begin position="1600"/>
        <end position="1630"/>
    </location>
</feature>
<feature type="region of interest" description="Disordered" evidence="1">
    <location>
        <begin position="297"/>
        <end position="367"/>
    </location>
</feature>
<feature type="compositionally biased region" description="Acidic residues" evidence="1">
    <location>
        <begin position="2812"/>
        <end position="2824"/>
    </location>
</feature>
<dbReference type="Proteomes" id="UP000324800">
    <property type="component" value="Unassembled WGS sequence"/>
</dbReference>
<feature type="region of interest" description="Disordered" evidence="1">
    <location>
        <begin position="951"/>
        <end position="982"/>
    </location>
</feature>
<feature type="region of interest" description="Disordered" evidence="1">
    <location>
        <begin position="4256"/>
        <end position="4277"/>
    </location>
</feature>
<dbReference type="PROSITE" id="PS00973">
    <property type="entry name" value="USP_2"/>
    <property type="match status" value="1"/>
</dbReference>
<dbReference type="PROSITE" id="PS00972">
    <property type="entry name" value="USP_1"/>
    <property type="match status" value="1"/>
</dbReference>
<feature type="compositionally biased region" description="Polar residues" evidence="1">
    <location>
        <begin position="551"/>
        <end position="564"/>
    </location>
</feature>
<feature type="compositionally biased region" description="Basic and acidic residues" evidence="1">
    <location>
        <begin position="999"/>
        <end position="1011"/>
    </location>
</feature>
<feature type="region of interest" description="Disordered" evidence="1">
    <location>
        <begin position="1687"/>
        <end position="1790"/>
    </location>
</feature>
<evidence type="ECO:0000313" key="3">
    <source>
        <dbReference type="EMBL" id="KAA6402224.1"/>
    </source>
</evidence>
<evidence type="ECO:0000313" key="4">
    <source>
        <dbReference type="Proteomes" id="UP000324800"/>
    </source>
</evidence>
<feature type="region of interest" description="Disordered" evidence="1">
    <location>
        <begin position="1961"/>
        <end position="2015"/>
    </location>
</feature>
<feature type="compositionally biased region" description="Low complexity" evidence="1">
    <location>
        <begin position="1327"/>
        <end position="1347"/>
    </location>
</feature>
<feature type="compositionally biased region" description="Polar residues" evidence="1">
    <location>
        <begin position="4599"/>
        <end position="4618"/>
    </location>
</feature>
<feature type="region of interest" description="Disordered" evidence="1">
    <location>
        <begin position="3847"/>
        <end position="3962"/>
    </location>
</feature>
<feature type="compositionally biased region" description="Low complexity" evidence="1">
    <location>
        <begin position="1860"/>
        <end position="1880"/>
    </location>
</feature>
<feature type="region of interest" description="Disordered" evidence="1">
    <location>
        <begin position="3161"/>
        <end position="3313"/>
    </location>
</feature>
<feature type="compositionally biased region" description="Basic and acidic residues" evidence="1">
    <location>
        <begin position="3988"/>
        <end position="3999"/>
    </location>
</feature>
<feature type="compositionally biased region" description="Polar residues" evidence="1">
    <location>
        <begin position="2387"/>
        <end position="2401"/>
    </location>
</feature>
<feature type="region of interest" description="Disordered" evidence="1">
    <location>
        <begin position="2758"/>
        <end position="2927"/>
    </location>
</feature>
<feature type="compositionally biased region" description="Polar residues" evidence="1">
    <location>
        <begin position="4084"/>
        <end position="4098"/>
    </location>
</feature>
<feature type="region of interest" description="Disordered" evidence="1">
    <location>
        <begin position="3084"/>
        <end position="3137"/>
    </location>
</feature>
<feature type="compositionally biased region" description="Basic and acidic residues" evidence="1">
    <location>
        <begin position="1982"/>
        <end position="1993"/>
    </location>
</feature>
<feature type="compositionally biased region" description="Polar residues" evidence="1">
    <location>
        <begin position="4128"/>
        <end position="4175"/>
    </location>
</feature>
<feature type="compositionally biased region" description="Basic and acidic residues" evidence="1">
    <location>
        <begin position="3880"/>
        <end position="3925"/>
    </location>
</feature>
<feature type="compositionally biased region" description="Low complexity" evidence="1">
    <location>
        <begin position="1471"/>
        <end position="1488"/>
    </location>
</feature>
<sequence length="4849" mass="546854">MLKGSKQKGTDLSQFSAYLSDINDIFALSSDSLNSSIDLHHSENSSYYLRDDASIRDKIKLSCLSGNEEVQNKFEIKRIEQLLRKRESGTSESSTMLREMRRRIKIAAADTDWADIFKSSKIPNKISGKMLMSSLTKSTQSISAYCMCCGFNPCMRDQREHALLSVERLLIRTRKKGLTPEKIDQKIMIMQEDVPQQHKHRHHSQNEKIKMIQYGTDPRTWRLRFIQSGGLSALITLFIHAPFSSYSNLLHTQDHYFEKNRQNELQVSLIQQQLLNSPIGSLSPSALPISASPLQIQSREQTPRKGSPATIPYTSQVVPQSLPKVTPVSPSSISRGQINGQQQELKTPQSGKQQTSPQGTQKNTPHSEHLVVTKFGDGKFKSPLSIVETLEQSGESISDVQSIESPGLDALHYSGRSYTKNGLLIERDGTLHPQQNFELYKLCLRNNPYVPLSIGSAMRLAVIISEFLSPRNCFGMKKYIKKECYLDVWNYNRPFGPFFRACERHKNEYYTDLLKQNFLKYPEKSQQKRNQLVAPQLPQIQPLTPGRQSGHDINSISTPKIPNQLTQQKPEKLNIFQISILQNVAQYAFKLVPVTIISGSEILSQSQNMFKEKRNNSFGDKNKEESNDISLRKISQLDMEKDQQNLYSSGESNDKDALEKLLSDAEIWLKPPHSTSLLLGMKLLQLMLVIGDGYSVEMPFIAQQPYISPLVTEDEYERQRDIEREKEKEQEKEKEIEKQKEKEREKMMKKEKEKKIKEQDKEKTKEKEKDKDKDKTKDKYKDKDKEKDHIKTKEKEKIQVEEKEVEESKGKLKEKEVEQQQNKSDSYLNKSDKSNEYNFTSLIEADKLFKENKFHKISYFHSRWIIHTHSTKPYKDNSNSLRFQSKQRNKEKNQDFNIEYGSINDRVRSLLVEILTCNDDKFKDFSETLSGFAKFASEEIRKFIPTVIQPASQSWPSPQAFSRSRESSNASNGAQSKSSTQYAVQDFPHQAIHLFGRTERSGAISGERRSSSDSPVSSLIPDRQQQIQPISSQLTQQQISNQQQSQSQPIQQFISGSNPQLQQSVSSMQSSTSSSSSLQSSILTSTGSNLSNSTLSSNSSTTSSQIRNDIADHRDRSTWNSDSSIHFMVRGKGFEEVQQFDPHLMGCLGDALKLIRLRASEGGDCRLSWTRTEEEALEKQEYEKRKIIEQQDEIDIDEQKEIQRNVILQVKRVSLRARNSGMLLLVGLAEQFGDSFSQFFVDASFEPYLLLLLTAFSNTAVDASSISRRWLLRFLTALNLAPQSEQKFSFPQSQMTSLHVEKQSNQLSSFQSPQQTPSLNINIKKGSPNTPNTISSFNSNSSTSSASSIPILSSITINSYKNEDDSDSDSSFFPSDEQDDEFFNEFGQQGKDKSGEQYKPEGYPIFSVQKSIQLSISVLNVATVFACSIDPSTLVLTEQNIEKTLIFSPNAVKMGIDIKEQAASIHILTNSDNNNAQQSPQNNQVQNDGVESKLKSASPSINSSTNSLSGPELGIYFGAGVTQSIFRIVQDILYQATKAQQQVFIHKQISSYIKGSPLQGLSPSKLQLISTLQGSNSLAISHIFTNSLLNPPLKLVPPIGTNDTPTAHVSITPKKESVHSEKDSSSDKSSLSLNSLRKQWITEETDRAYIELLRMGKDGQLNALRLPIAIAMLMKANILITKQLSERDVPSGRQRKPSKNTLQKDFTPSPQAHTPHSQQSQKMGQWSHTMPNMVQPQPVTPKDIQMQVKQKSDSPLGRILSLSPRIVSNKQQRNKLSKSPEKDESPEDEIVRSTSAKLLQNYSHLPPYQSKKSSNQKQNQQKLKGWLSPTGPPPDFNQFSQSDTSPTIQQLSTSPQQLMSVKSSASSASSSSVSQSSTQSITPLTSTKLPKLKKWIDEHQKVCNDMPQLGILAYWLLISIKHLKKSVYRLIAPIFIFNSSLTVGFTFSAYKDAIASLGSTEISKSNSPSLKSEKASISSKKQNRDDEKTDDKYLKKKQKKGRGDKDGQLDEDKSQIDKISQASTVATMDSDLEKKILQEATEKEEQRDIDYTIRRGKEIVRWVKRIIGTGHIGLLQDIFTNHLIVTTRKPPSIAIPSSSTAIKSALKKQLKQKKLHQGQEEKISQQSQIKVENSPARIIDEKKQSSISISEVSSVVSATQTQPLSIFANPILPDDLTSRMTASRNPQSWESPYEYSSTIISNAGIIQPPQTPGLLGSSSTLNSPKFGQMSIVVLSTSIDIFKTHIRHDLPITIQDVAKMMNMPHLVFPHSPYNFLTSASSYFNQYQSLNVQQPLIQTGQAQRQQYNSSSKLSQDQVKGQTKVVVLQVDPQILVNKVLFDLVEELTRDCVDNQVDIVCFTNAIQDSESQRVFAEPIDSNLQEEKLSFGSHTSKQTPSPSSIKQIISGDSSQNQSSEDNKSSQQSSVGIAQVQSQSNRQSPGRNMLKALSPQRLGDQDGGLEIPKPLEEEAYPGEQDEESKLKKQIISPRSNEASAITGFVQGPFDRPFPYYSGGGLASLIVGPEPTQYRGIVNDANLCYMTALFQQLFMHIQFRTMVMFWDGEPLKNDQQLLENTLFLENSTGGQDKSDSQISKGSSPLINQQLNQLPPSNIPHIQLQLSPLIPNIRQPQQILQQDGYQQDQIQTKRNHGNSRSKLGVQTLFQASDSILAPSYYESQIASIYEAEAIPRWFSPHILEKEREQIGLHSRLPNDFYEYYQRLWREVHNIFIQLMVGGAPAPKQTLAQGVAAAASQDLITNNKDKQSSSHQQQSYVGINQDRGRVGIKGGIGGEEYELDPQKEEQITNLEPVQQEGGEEGDEDEDGEGDGQGQRRSNNDGRRRTTGQLPGNITTQRGSLSDEQISEGRQTTERRSNRDNLRLSTHSQNDRDNLNVVNTPDSKSIPSSSHKPSSGSKQQSSQQQISNKTAKAKRPMRNAILNYFLNEFRDADNQRVNPQVQEDLFEFLTLLLNAMEIHLDACQLPNIVRRLFMSLTSSQLLCEAGHICSNYDLSHSMPIYIKSNVGLIQSLRKQRLGDILDDVECSTCREIRLKSNVDIAKKTPINDMHVKRQRSGAISEPKEEIIDSLNIQQLNNIRPSEQKSKRRHSDNSGKGSNTQSPDMVVMSSPQPGSESPSSELSLSSASLDSYDIAKISLDYIPGRDSTTAVAPHSGSIGVDTDNSEGSKSNESAVNASMSAHSKISQEASSLKQQTKGQTKDQVDKTTLKTIDDEHRAEKSSDIKSKQPHSKRKNEKQSEQSQQVDKIERLSSLSPLSDSQTRLRGLSEPSETAHKSSSDTTDKTRKTSSGSDKPQLLKRTLFNDIPNTLIFQLRRFEKDAKTGQQQKINDRFEFPIEEELDMTEFMAEAVSEQEKQYVEPIQLFKHVFEKLLHIEPKSGIYKRNIATLPLNQKDNAGETKSLEEKKLSKQNSSRQFQQVRAQCFPKLGRTSDYYLYRLVGVVCHQGSIDNGHYFSFIRERRPPFRWLVFSDTIVGEVDPSIIAYACYGGQQQAKGKQNLQRTKFEDCSAYMLMYERTTPVGTQPDSRIVADIEEDSSLLFMLKQKQPYTLADATTTSDSFQFSQSGQTFANISSTFTDPTQDNILAQSFTSLPDIEQEQIEDDNKVTEDNLWLGDEGKEMIIDGVHILDFDSEPIRAPDERASIHAALRQTQYLTIEDKQHQPPAVPVMSLSSNIRTSYSFLSSQISSHLFPLILNPSLQFPSLSTSLSSYSASSAMLRLEIESQKELLRKQTARVFFFTWLRFLLHTYAHNRYHTHFHKWCSEAGRILRQSPFLSLRFIMMLCQEMDIEEYADRKALEESMIYERQQRPWLFLKQEELLKQMELEEQLKEEREKEKKEQIQQNKIETSSRKLKKLKKKKTKKITSSREQRSDSSQDKHKITGKQKDQTKLSETESDESKKETLPNEDKIKRATSNKQSRSAKSSQIRVVQQVKETDLKIQAPKSTTQSLNVDIEEIKLDIETMIDTPLYQQEEEQKAGDKRVIKQGEQISINKSSKEQHSISLPKNTDQLSSKDINAVTTTKSLLSQNIVTDQIKSLKQGQEQINTSSKELSQAKKLGKDSQLIQNVQQSNKSESINMSPQIGQSTQGSLTTPSSQSSSQSKTHKQHKQYSSPHDQSPMSVQSPEKAHSQQITFPSLSSSLKTYDSIKSNDYSPSRNTQDVPIKLQENKQVYDKQSPTHYESNGIRPALGVSLIRKYFFGCLHSDMVNDFENLIDSAIFGIIVRSGLFDFYILNKKIHSHGEETQQDATSQTASESMLSSEQEEAIKLESQLRPPFVNTLNLFFTLLLNVAAVEQYNLVKVDEKSPYNKDGWGSKKKKDQRTSPSDLTHPASGTITQQSSQYSSISPSMQVSTQQTHVTQDSPTPALTHLSMSSQEQIQQFFVQSSPSVLSQQREEEQQFPQMKVTLLTQSLPDPPTLSMSPIQQQQQHQQSIRKVESAVSSQSPIVVTQSPTQHPTISHSLLQSTATSTLSEESANILSICSIDSGQSNSFSFEGCNLGNSAIRVFDFIHRMCFSCGAIADIVMGASLLQRSVDFLCHGSRICYGWTDTSCAIPRIKRARAEKYQTIFELEKQRGYNSLTQAANNRAEQNADQNTKSESQTQKMEKTNLQENIEIDTPLEREMSKEMTLHVFSCLTACLACARTKTVQGALKQLGLEYPSATPLFQSFTLRRYATFQPLLTPLQDFTTISFAGAGIDADVAYILRPNSQAGIMTPAPGSAHAQTHMSDDFLQTQQTSLKNWEEVRMAVQKRILFGDEGYEQPHSEAFIRKIREFVVKKYDCNQWLQLTLDIGRWCVGVWWLHAADKFSKRLEKTNFNNYTFSFLDKFYQIQDD</sequence>
<dbReference type="InterPro" id="IPR028889">
    <property type="entry name" value="USP"/>
</dbReference>
<comment type="caution">
    <text evidence="3">The sequence shown here is derived from an EMBL/GenBank/DDBJ whole genome shotgun (WGS) entry which is preliminary data.</text>
</comment>
<feature type="compositionally biased region" description="Low complexity" evidence="1">
    <location>
        <begin position="3122"/>
        <end position="3137"/>
    </location>
</feature>
<feature type="compositionally biased region" description="Basic residues" evidence="1">
    <location>
        <begin position="3865"/>
        <end position="3879"/>
    </location>
</feature>
<reference evidence="3 4" key="1">
    <citation type="submission" date="2019-03" db="EMBL/GenBank/DDBJ databases">
        <title>Single cell metagenomics reveals metabolic interactions within the superorganism composed of flagellate Streblomastix strix and complex community of Bacteroidetes bacteria on its surface.</title>
        <authorList>
            <person name="Treitli S.C."/>
            <person name="Kolisko M."/>
            <person name="Husnik F."/>
            <person name="Keeling P."/>
            <person name="Hampl V."/>
        </authorList>
    </citation>
    <scope>NUCLEOTIDE SEQUENCE [LARGE SCALE GENOMIC DNA]</scope>
    <source>
        <strain evidence="3">ST1C</strain>
    </source>
</reference>
<feature type="region of interest" description="Disordered" evidence="1">
    <location>
        <begin position="536"/>
        <end position="564"/>
    </location>
</feature>
<dbReference type="EMBL" id="SNRW01000267">
    <property type="protein sequence ID" value="KAA6402224.1"/>
    <property type="molecule type" value="Genomic_DNA"/>
</dbReference>
<feature type="compositionally biased region" description="Polar residues" evidence="1">
    <location>
        <begin position="1301"/>
        <end position="1321"/>
    </location>
</feature>
<evidence type="ECO:0000256" key="1">
    <source>
        <dbReference type="SAM" id="MobiDB-lite"/>
    </source>
</evidence>
<dbReference type="GO" id="GO:0016579">
    <property type="term" value="P:protein deubiquitination"/>
    <property type="evidence" value="ECO:0007669"/>
    <property type="project" value="InterPro"/>
</dbReference>
<dbReference type="InterPro" id="IPR018200">
    <property type="entry name" value="USP_CS"/>
</dbReference>
<dbReference type="PANTHER" id="PTHR36812">
    <property type="entry name" value="NEUROFILAMENT TRIPLET M PROTEIN-LIKE PROTEIN"/>
    <property type="match status" value="1"/>
</dbReference>
<feature type="compositionally biased region" description="Low complexity" evidence="1">
    <location>
        <begin position="1496"/>
        <end position="1506"/>
    </location>
</feature>
<feature type="compositionally biased region" description="Polar residues" evidence="1">
    <location>
        <begin position="819"/>
        <end position="829"/>
    </location>
</feature>
<feature type="compositionally biased region" description="Polar residues" evidence="1">
    <location>
        <begin position="2425"/>
        <end position="2440"/>
    </location>
</feature>
<feature type="compositionally biased region" description="Basic and acidic residues" evidence="1">
    <location>
        <begin position="2865"/>
        <end position="2876"/>
    </location>
</feature>
<feature type="compositionally biased region" description="Basic and acidic residues" evidence="1">
    <location>
        <begin position="3212"/>
        <end position="3239"/>
    </location>
</feature>
<dbReference type="InterPro" id="IPR038765">
    <property type="entry name" value="Papain-like_cys_pep_sf"/>
</dbReference>
<feature type="compositionally biased region" description="Polar residues" evidence="1">
    <location>
        <begin position="1699"/>
        <end position="1737"/>
    </location>
</feature>
<feature type="region of interest" description="Disordered" evidence="1">
    <location>
        <begin position="721"/>
        <end position="831"/>
    </location>
</feature>
<feature type="compositionally biased region" description="Polar residues" evidence="1">
    <location>
        <begin position="1961"/>
        <end position="1980"/>
    </location>
</feature>
<feature type="compositionally biased region" description="Basic and acidic residues" evidence="1">
    <location>
        <begin position="1613"/>
        <end position="1626"/>
    </location>
</feature>
<feature type="compositionally biased region" description="Low complexity" evidence="1">
    <location>
        <begin position="4099"/>
        <end position="4116"/>
    </location>
</feature>
<protein>
    <recommendedName>
        <fullName evidence="2">USP domain-containing protein</fullName>
    </recommendedName>
</protein>
<dbReference type="GO" id="GO:0004843">
    <property type="term" value="F:cysteine-type deubiquitinase activity"/>
    <property type="evidence" value="ECO:0007669"/>
    <property type="project" value="InterPro"/>
</dbReference>
<dbReference type="PANTHER" id="PTHR36812:SF9">
    <property type="entry name" value="MYB-LIKE PROTEIN X ISOFORM X1"/>
    <property type="match status" value="1"/>
</dbReference>
<feature type="compositionally biased region" description="Polar residues" evidence="1">
    <location>
        <begin position="4261"/>
        <end position="4275"/>
    </location>
</feature>
<feature type="region of interest" description="Disordered" evidence="1">
    <location>
        <begin position="3984"/>
        <end position="4023"/>
    </location>
</feature>
<feature type="region of interest" description="Disordered" evidence="1">
    <location>
        <begin position="2386"/>
        <end position="2442"/>
    </location>
</feature>
<feature type="compositionally biased region" description="Polar residues" evidence="1">
    <location>
        <begin position="328"/>
        <end position="364"/>
    </location>
</feature>
<feature type="compositionally biased region" description="Polar residues" evidence="1">
    <location>
        <begin position="4337"/>
        <end position="4351"/>
    </location>
</feature>
<dbReference type="SUPFAM" id="SSF54001">
    <property type="entry name" value="Cysteine proteinases"/>
    <property type="match status" value="1"/>
</dbReference>